<proteinExistence type="predicted"/>
<evidence type="ECO:0000313" key="4">
    <source>
        <dbReference type="Proteomes" id="UP000018072"/>
    </source>
</evidence>
<keyword evidence="1" id="KW-0175">Coiled coil</keyword>
<feature type="chain" id="PRO_5004434160" evidence="2">
    <location>
        <begin position="23"/>
        <end position="314"/>
    </location>
</feature>
<evidence type="ECO:0000256" key="1">
    <source>
        <dbReference type="SAM" id="Coils"/>
    </source>
</evidence>
<dbReference type="InterPro" id="IPR046173">
    <property type="entry name" value="DUF6175"/>
</dbReference>
<keyword evidence="2" id="KW-0732">Signal</keyword>
<organism evidence="3 4">
    <name type="scientific">Leyella stercorea CAG:629</name>
    <dbReference type="NCBI Taxonomy" id="1263103"/>
    <lineage>
        <taxon>Bacteria</taxon>
        <taxon>Pseudomonadati</taxon>
        <taxon>Bacteroidota</taxon>
        <taxon>Bacteroidia</taxon>
        <taxon>Bacteroidales</taxon>
        <taxon>Prevotellaceae</taxon>
        <taxon>Leyella</taxon>
    </lineage>
</organism>
<comment type="caution">
    <text evidence="3">The sequence shown here is derived from an EMBL/GenBank/DDBJ whole genome shotgun (WGS) entry which is preliminary data.</text>
</comment>
<reference evidence="3" key="1">
    <citation type="submission" date="2012-11" db="EMBL/GenBank/DDBJ databases">
        <title>Dependencies among metagenomic species, viruses, plasmids and units of genetic variation.</title>
        <authorList>
            <person name="Nielsen H.B."/>
            <person name="Almeida M."/>
            <person name="Juncker A.S."/>
            <person name="Rasmussen S."/>
            <person name="Li J."/>
            <person name="Sunagawa S."/>
            <person name="Plichta D."/>
            <person name="Gautier L."/>
            <person name="Le Chatelier E."/>
            <person name="Peletier E."/>
            <person name="Bonde I."/>
            <person name="Nielsen T."/>
            <person name="Manichanh C."/>
            <person name="Arumugam M."/>
            <person name="Batto J."/>
            <person name="Santos M.B.Q.D."/>
            <person name="Blom N."/>
            <person name="Borruel N."/>
            <person name="Burgdorf K.S."/>
            <person name="Boumezbeur F."/>
            <person name="Casellas F."/>
            <person name="Dore J."/>
            <person name="Guarner F."/>
            <person name="Hansen T."/>
            <person name="Hildebrand F."/>
            <person name="Kaas R.S."/>
            <person name="Kennedy S."/>
            <person name="Kristiansen K."/>
            <person name="Kultima J.R."/>
            <person name="Leonard P."/>
            <person name="Levenez F."/>
            <person name="Lund O."/>
            <person name="Moumen B."/>
            <person name="Le Paslier D."/>
            <person name="Pons N."/>
            <person name="Pedersen O."/>
            <person name="Prifti E."/>
            <person name="Qin J."/>
            <person name="Raes J."/>
            <person name="Tap J."/>
            <person name="Tims S."/>
            <person name="Ussery D.W."/>
            <person name="Yamada T."/>
            <person name="MetaHit consortium"/>
            <person name="Renault P."/>
            <person name="Sicheritz-Ponten T."/>
            <person name="Bork P."/>
            <person name="Wang J."/>
            <person name="Brunak S."/>
            <person name="Ehrlich S.D."/>
        </authorList>
    </citation>
    <scope>NUCLEOTIDE SEQUENCE [LARGE SCALE GENOMIC DNA]</scope>
</reference>
<dbReference type="EMBL" id="CBIT010000058">
    <property type="protein sequence ID" value="CDE30608.1"/>
    <property type="molecule type" value="Genomic_DNA"/>
</dbReference>
<dbReference type="STRING" id="1263103.BN741_00748"/>
<dbReference type="Pfam" id="PF19672">
    <property type="entry name" value="DUF6175"/>
    <property type="match status" value="1"/>
</dbReference>
<gene>
    <name evidence="3" type="ORF">BN741_00748</name>
</gene>
<dbReference type="AlphaFoldDB" id="R7GV27"/>
<feature type="coiled-coil region" evidence="1">
    <location>
        <begin position="85"/>
        <end position="123"/>
    </location>
</feature>
<evidence type="ECO:0000313" key="3">
    <source>
        <dbReference type="EMBL" id="CDE30608.1"/>
    </source>
</evidence>
<sequence length="314" mass="35792">MKRIFSLFLLLTFAVVMKAQQAAMPTIIVFPADSWMNDHGFMKTFNNQGETEYIPKYNEAFVNTREMGSVIQSVQKVFEERKFEHEDLQSILKDMKRERAEELANAADGYEAEKNAMDELMQQARPDIRVDVDYAVQMVGPRKNISYTIKAVDAYTYEQVSSVEGTISMTMDPTDLALRKAVAGNCDDLCDRIIEYYKDLRDNGRKIVVVFRSAPSAGINFIKDEIGDDGDTYDEFLYSWVKKHAVNRACKIGRKTTDIVEFKAVRIPFFDESGEPIEPEEWAKGIRKAFKAETGFKVSKGQGNTLGRVNFLVE</sequence>
<accession>R7GV27</accession>
<evidence type="ECO:0000256" key="2">
    <source>
        <dbReference type="SAM" id="SignalP"/>
    </source>
</evidence>
<feature type="signal peptide" evidence="2">
    <location>
        <begin position="1"/>
        <end position="22"/>
    </location>
</feature>
<protein>
    <submittedName>
        <fullName evidence="3">Uncharacterized protein</fullName>
    </submittedName>
</protein>
<dbReference type="RefSeq" id="WP_022429996.1">
    <property type="nucleotide sequence ID" value="NZ_FR899226.1"/>
</dbReference>
<name>R7GV27_9BACT</name>
<dbReference type="Proteomes" id="UP000018072">
    <property type="component" value="Unassembled WGS sequence"/>
</dbReference>